<reference evidence="2 3" key="1">
    <citation type="submission" date="2022-10" db="EMBL/GenBank/DDBJ databases">
        <title>High-quality genome sequences of two octocoral-associated bacteria, Endozoicomonas euniceicola EF212 and Endozoicomonas gorgoniicola PS125.</title>
        <authorList>
            <person name="Chiou Y.-J."/>
            <person name="Chen Y.-H."/>
        </authorList>
    </citation>
    <scope>NUCLEOTIDE SEQUENCE [LARGE SCALE GENOMIC DNA]</scope>
    <source>
        <strain evidence="2 3">PS125</strain>
    </source>
</reference>
<evidence type="ECO:0000313" key="3">
    <source>
        <dbReference type="Proteomes" id="UP001209854"/>
    </source>
</evidence>
<protein>
    <submittedName>
        <fullName evidence="2">Uncharacterized protein</fullName>
    </submittedName>
</protein>
<accession>A0ABT3N1M0</accession>
<dbReference type="SUPFAM" id="SSF49899">
    <property type="entry name" value="Concanavalin A-like lectins/glucanases"/>
    <property type="match status" value="1"/>
</dbReference>
<keyword evidence="3" id="KW-1185">Reference proteome</keyword>
<evidence type="ECO:0000256" key="1">
    <source>
        <dbReference type="SAM" id="MobiDB-lite"/>
    </source>
</evidence>
<sequence>MGTQQLVESVDKLTKSTTEMVDIVKERKQVLEDSAASAKVDAAKTAAGRQSTQENRDQSYNYYQQSLAQANRAKQISELDTVTDALRLAAVPAPDFHLPLISDLQIREGFGPADQIDVSAAQDGSTMVDLPTRSASFSRASTATYINKCGELTTAAIDEPRFEKQGMLIEGSSTNIHLFSETQSSYNDLSRVTKSDGSILFGKKTTKFTGDGSGSVQTVRQVIPVSGLTTGQEYTHSVWIRLIAGEAAIGLYESNANSSNDKSTLETLVPDGKWRRVSVTHTIQNDDSVNLQSQIRSANLNIAVEFEAFYSQVESLPFASSYIPTQDTAVTRASDILKVDAIYFPPTNSDYTYAINIHPLIDNLANYQVPVSLSDGVGTDREIIARIGKTWKSFGIHNNVFGRTDSGAGTLCVVLDETQKLYFGKSSFGGNSRSRGLIKRKTCGLGHWSNFYKDENWWGHLRDFRIWHKALTPEQVASLG</sequence>
<feature type="compositionally biased region" description="Polar residues" evidence="1">
    <location>
        <begin position="48"/>
        <end position="57"/>
    </location>
</feature>
<organism evidence="2 3">
    <name type="scientific">Endozoicomonas gorgoniicola</name>
    <dbReference type="NCBI Taxonomy" id="1234144"/>
    <lineage>
        <taxon>Bacteria</taxon>
        <taxon>Pseudomonadati</taxon>
        <taxon>Pseudomonadota</taxon>
        <taxon>Gammaproteobacteria</taxon>
        <taxon>Oceanospirillales</taxon>
        <taxon>Endozoicomonadaceae</taxon>
        <taxon>Endozoicomonas</taxon>
    </lineage>
</organism>
<feature type="compositionally biased region" description="Low complexity" evidence="1">
    <location>
        <begin position="34"/>
        <end position="47"/>
    </location>
</feature>
<dbReference type="InterPro" id="IPR013320">
    <property type="entry name" value="ConA-like_dom_sf"/>
</dbReference>
<dbReference type="EMBL" id="JAPFCC010000001">
    <property type="protein sequence ID" value="MCW7555530.1"/>
    <property type="molecule type" value="Genomic_DNA"/>
</dbReference>
<dbReference type="RefSeq" id="WP_262565281.1">
    <property type="nucleotide sequence ID" value="NZ_JAPFCC010000001.1"/>
</dbReference>
<dbReference type="Proteomes" id="UP001209854">
    <property type="component" value="Unassembled WGS sequence"/>
</dbReference>
<dbReference type="Gene3D" id="2.60.120.260">
    <property type="entry name" value="Galactose-binding domain-like"/>
    <property type="match status" value="1"/>
</dbReference>
<proteinExistence type="predicted"/>
<evidence type="ECO:0000313" key="2">
    <source>
        <dbReference type="EMBL" id="MCW7555530.1"/>
    </source>
</evidence>
<feature type="region of interest" description="Disordered" evidence="1">
    <location>
        <begin position="34"/>
        <end position="57"/>
    </location>
</feature>
<name>A0ABT3N1M0_9GAMM</name>
<gene>
    <name evidence="2" type="ORF">NX722_23485</name>
</gene>
<comment type="caution">
    <text evidence="2">The sequence shown here is derived from an EMBL/GenBank/DDBJ whole genome shotgun (WGS) entry which is preliminary data.</text>
</comment>